<accession>A0ABY2GRT6</accession>
<keyword evidence="4" id="KW-1185">Reference proteome</keyword>
<name>A0ABY2GRT6_9HYPO</name>
<dbReference type="GeneID" id="300581361"/>
<protein>
    <submittedName>
        <fullName evidence="3">Uncharacterized protein</fullName>
    </submittedName>
</protein>
<comment type="caution">
    <text evidence="3">The sequence shown here is derived from an EMBL/GenBank/DDBJ whole genome shotgun (WGS) entry which is preliminary data.</text>
</comment>
<dbReference type="RefSeq" id="XP_073554615.1">
    <property type="nucleotide sequence ID" value="XM_073706911.1"/>
</dbReference>
<proteinExistence type="predicted"/>
<evidence type="ECO:0000256" key="1">
    <source>
        <dbReference type="SAM" id="MobiDB-lite"/>
    </source>
</evidence>
<sequence length="253" mass="24418">MKFTATTIISLLTSTALAAPTDLSSNSTTTAMVPEASPPTELHLADIFSDRQAAVLKVLSSHKQDLGLSEKEAEILDTFMKALRDNVSINVKRQLPPVSPPPADGTNTTTPTTPTDGTGAAGGSTPVQGNGTLVDPLNGVNVTALGGLLGSAPLNGVNVTALGSLLGNATGTAATANATATALAILGAIPGLASLLGGTTTGGLGGLTAGLGGLTGLGGLNGGMSGLTGGLGGLLGGLRRGGLLGGILIPGIL</sequence>
<feature type="signal peptide" evidence="2">
    <location>
        <begin position="1"/>
        <end position="18"/>
    </location>
</feature>
<feature type="chain" id="PRO_5045621048" evidence="2">
    <location>
        <begin position="19"/>
        <end position="253"/>
    </location>
</feature>
<feature type="region of interest" description="Disordered" evidence="1">
    <location>
        <begin position="93"/>
        <end position="123"/>
    </location>
</feature>
<feature type="compositionally biased region" description="Low complexity" evidence="1">
    <location>
        <begin position="104"/>
        <end position="123"/>
    </location>
</feature>
<keyword evidence="2" id="KW-0732">Signal</keyword>
<evidence type="ECO:0000313" key="3">
    <source>
        <dbReference type="EMBL" id="TFA98413.1"/>
    </source>
</evidence>
<dbReference type="Proteomes" id="UP001642720">
    <property type="component" value="Unassembled WGS sequence"/>
</dbReference>
<evidence type="ECO:0000313" key="4">
    <source>
        <dbReference type="Proteomes" id="UP001642720"/>
    </source>
</evidence>
<gene>
    <name evidence="3" type="ORF">CCMA1212_009847</name>
</gene>
<dbReference type="EMBL" id="PPTA01000020">
    <property type="protein sequence ID" value="TFA98413.1"/>
    <property type="molecule type" value="Genomic_DNA"/>
</dbReference>
<evidence type="ECO:0000256" key="2">
    <source>
        <dbReference type="SAM" id="SignalP"/>
    </source>
</evidence>
<organism evidence="3 4">
    <name type="scientific">Trichoderma ghanense</name>
    <dbReference type="NCBI Taxonomy" id="65468"/>
    <lineage>
        <taxon>Eukaryota</taxon>
        <taxon>Fungi</taxon>
        <taxon>Dikarya</taxon>
        <taxon>Ascomycota</taxon>
        <taxon>Pezizomycotina</taxon>
        <taxon>Sordariomycetes</taxon>
        <taxon>Hypocreomycetidae</taxon>
        <taxon>Hypocreales</taxon>
        <taxon>Hypocreaceae</taxon>
        <taxon>Trichoderma</taxon>
    </lineage>
</organism>
<reference evidence="3 4" key="1">
    <citation type="submission" date="2018-01" db="EMBL/GenBank/DDBJ databases">
        <title>Genome characterization of the sugarcane-associated fungus Trichoderma ghanense CCMA-1212 and their application in lignocelulose bioconversion.</title>
        <authorList>
            <person name="Steindorff A.S."/>
            <person name="Mendes T.D."/>
            <person name="Vilela E.S.D."/>
            <person name="Rodrigues D.S."/>
            <person name="Formighieri E.F."/>
            <person name="Melo I.S."/>
            <person name="Favaro L.C.L."/>
        </authorList>
    </citation>
    <scope>NUCLEOTIDE SEQUENCE [LARGE SCALE GENOMIC DNA]</scope>
    <source>
        <strain evidence="3 4">CCMA-1212</strain>
    </source>
</reference>